<feature type="region of interest" description="Disordered" evidence="1">
    <location>
        <begin position="94"/>
        <end position="137"/>
    </location>
</feature>
<comment type="caution">
    <text evidence="2">The sequence shown here is derived from an EMBL/GenBank/DDBJ whole genome shotgun (WGS) entry which is preliminary data.</text>
</comment>
<protein>
    <recommendedName>
        <fullName evidence="4">Syndecan 1</fullName>
    </recommendedName>
</protein>
<feature type="region of interest" description="Disordered" evidence="1">
    <location>
        <begin position="456"/>
        <end position="878"/>
    </location>
</feature>
<dbReference type="RefSeq" id="WP_378021728.1">
    <property type="nucleotide sequence ID" value="NZ_JBHSKG010000007.1"/>
</dbReference>
<gene>
    <name evidence="2" type="ORF">ACFPK1_14985</name>
</gene>
<proteinExistence type="predicted"/>
<feature type="region of interest" description="Disordered" evidence="1">
    <location>
        <begin position="336"/>
        <end position="363"/>
    </location>
</feature>
<organism evidence="2 3">
    <name type="scientific">Actinomycetospora rhizophila</name>
    <dbReference type="NCBI Taxonomy" id="1416876"/>
    <lineage>
        <taxon>Bacteria</taxon>
        <taxon>Bacillati</taxon>
        <taxon>Actinomycetota</taxon>
        <taxon>Actinomycetes</taxon>
        <taxon>Pseudonocardiales</taxon>
        <taxon>Pseudonocardiaceae</taxon>
        <taxon>Actinomycetospora</taxon>
    </lineage>
</organism>
<feature type="compositionally biased region" description="Basic and acidic residues" evidence="1">
    <location>
        <begin position="864"/>
        <end position="878"/>
    </location>
</feature>
<feature type="region of interest" description="Disordered" evidence="1">
    <location>
        <begin position="170"/>
        <end position="265"/>
    </location>
</feature>
<feature type="compositionally biased region" description="Pro residues" evidence="1">
    <location>
        <begin position="557"/>
        <end position="567"/>
    </location>
</feature>
<reference evidence="3" key="1">
    <citation type="journal article" date="2019" name="Int. J. Syst. Evol. Microbiol.">
        <title>The Global Catalogue of Microorganisms (GCM) 10K type strain sequencing project: providing services to taxonomists for standard genome sequencing and annotation.</title>
        <authorList>
            <consortium name="The Broad Institute Genomics Platform"/>
            <consortium name="The Broad Institute Genome Sequencing Center for Infectious Disease"/>
            <person name="Wu L."/>
            <person name="Ma J."/>
        </authorList>
    </citation>
    <scope>NUCLEOTIDE SEQUENCE [LARGE SCALE GENOMIC DNA]</scope>
    <source>
        <strain evidence="3">XZYJ18</strain>
    </source>
</reference>
<feature type="compositionally biased region" description="Acidic residues" evidence="1">
    <location>
        <begin position="175"/>
        <end position="187"/>
    </location>
</feature>
<feature type="compositionally biased region" description="Basic and acidic residues" evidence="1">
    <location>
        <begin position="68"/>
        <end position="82"/>
    </location>
</feature>
<feature type="compositionally biased region" description="Pro residues" evidence="1">
    <location>
        <begin position="490"/>
        <end position="500"/>
    </location>
</feature>
<feature type="compositionally biased region" description="Low complexity" evidence="1">
    <location>
        <begin position="702"/>
        <end position="711"/>
    </location>
</feature>
<feature type="compositionally biased region" description="Basic and acidic residues" evidence="1">
    <location>
        <begin position="1"/>
        <end position="29"/>
    </location>
</feature>
<evidence type="ECO:0008006" key="4">
    <source>
        <dbReference type="Google" id="ProtNLM"/>
    </source>
</evidence>
<feature type="compositionally biased region" description="Low complexity" evidence="1">
    <location>
        <begin position="204"/>
        <end position="214"/>
    </location>
</feature>
<evidence type="ECO:0000313" key="2">
    <source>
        <dbReference type="EMBL" id="MFC5139543.1"/>
    </source>
</evidence>
<feature type="compositionally biased region" description="Low complexity" evidence="1">
    <location>
        <begin position="568"/>
        <end position="578"/>
    </location>
</feature>
<feature type="compositionally biased region" description="Basic and acidic residues" evidence="1">
    <location>
        <begin position="773"/>
        <end position="795"/>
    </location>
</feature>
<feature type="compositionally biased region" description="Basic and acidic residues" evidence="1">
    <location>
        <begin position="336"/>
        <end position="350"/>
    </location>
</feature>
<dbReference type="Proteomes" id="UP001596175">
    <property type="component" value="Unassembled WGS sequence"/>
</dbReference>
<feature type="compositionally biased region" description="Low complexity" evidence="1">
    <location>
        <begin position="538"/>
        <end position="551"/>
    </location>
</feature>
<dbReference type="EMBL" id="JBHSKG010000007">
    <property type="protein sequence ID" value="MFC5139543.1"/>
    <property type="molecule type" value="Genomic_DNA"/>
</dbReference>
<feature type="compositionally biased region" description="Gly residues" evidence="1">
    <location>
        <begin position="33"/>
        <end position="58"/>
    </location>
</feature>
<evidence type="ECO:0000313" key="3">
    <source>
        <dbReference type="Proteomes" id="UP001596175"/>
    </source>
</evidence>
<feature type="compositionally biased region" description="Gly residues" evidence="1">
    <location>
        <begin position="845"/>
        <end position="858"/>
    </location>
</feature>
<sequence>MAERDMTGEDRPELDTPELARRRAEDPPRIGRFGFGDIGGFGEIGGLGELDGLAGGRGDLANLPPWSVRDDQAGAERPDRDPVALAAWRRVAERRRQRAAAVTPEPAGDAVEATDDTDAPVEPRAEDPAEVPVAPMSQRLLAEQALAALERAAAQDEPAEVPAIPAVPVAAAAEPVEEGPVEDEPVADEPVAAGPDPAPEDAPAEAPGDAPADEGLGPWLASGPVEAEVRDAHAGPPGRPSGPPSAGAGHEPRPGGGPSEPGGRHEVLLSLAGRIDDDALTSVRELVAVEDEAAAAELLGGCLLAAGAGVTAREHAVLGRWFAASRVDPELVDALPRDPEADRRDEHRFTADPPSGAAAAGGAGEAVARAAARLPGVQRVHQCWRTTPAGTAPGPVPHRVVLVETRSADDCEHVAHHVAHAAREHGAVSVEVFAAGAELPAYHRAAVRAARPLEAGPAAPVRPRRADPAPTWRRGDEEVPPFGVATPAPTVTPPVTPPVTAPVAPAAEEPADAPDAPAEPADEEYRTVASAGRDPLERAAPAPERAPQVEAAHSEPPRSPVTPPPAAAAPQPAETSEPSEPPETSEPAPVDLDPDVTAERIAALWRVPPPDEILSDEHPISTWSEGPVGPTFGPGDDDPLTAAPDPAPARETAPVDPDAATGDMPVVGPRPDVPAPETPAAANGQVRRARHSRHETGEIELPADLPAPAAPTNGHRHGPEVDGHDRAGDAATGPVEWPGQAAPSPARPVEQPEAPSGPRPPASSGPDSFDVQLSERERELLARLHEELASRERLAPESPDPLLGRPPAAPPGSEDATAPRPRPTGPPPGPGRPGPWQGPPPGAAGTNGAGTNGHGPVNGHGLPHRRDHDDEDGPPHEA</sequence>
<feature type="compositionally biased region" description="Basic and acidic residues" evidence="1">
    <location>
        <begin position="717"/>
        <end position="728"/>
    </location>
</feature>
<name>A0ABV9ZH97_9PSEU</name>
<feature type="compositionally biased region" description="Low complexity" evidence="1">
    <location>
        <begin position="501"/>
        <end position="519"/>
    </location>
</feature>
<feature type="region of interest" description="Disordered" evidence="1">
    <location>
        <begin position="1"/>
        <end position="82"/>
    </location>
</feature>
<feature type="compositionally biased region" description="Pro residues" evidence="1">
    <location>
        <begin position="820"/>
        <end position="842"/>
    </location>
</feature>
<accession>A0ABV9ZH97</accession>
<evidence type="ECO:0000256" key="1">
    <source>
        <dbReference type="SAM" id="MobiDB-lite"/>
    </source>
</evidence>
<keyword evidence="3" id="KW-1185">Reference proteome</keyword>